<dbReference type="PROSITE" id="PS00450">
    <property type="entry name" value="ACONITASE_1"/>
    <property type="match status" value="1"/>
</dbReference>
<comment type="catalytic activity">
    <reaction evidence="12">
        <text>citrate = D-threo-isocitrate</text>
        <dbReference type="Rhea" id="RHEA:10336"/>
        <dbReference type="ChEBI" id="CHEBI:15562"/>
        <dbReference type="ChEBI" id="CHEBI:16947"/>
        <dbReference type="EC" id="4.2.1.3"/>
    </reaction>
</comment>
<comment type="catalytic activity">
    <reaction evidence="1 13">
        <text>(2R,3S)-3-isopropylmalate = (2S)-2-isopropylmalate</text>
        <dbReference type="Rhea" id="RHEA:32287"/>
        <dbReference type="ChEBI" id="CHEBI:1178"/>
        <dbReference type="ChEBI" id="CHEBI:35121"/>
        <dbReference type="EC" id="4.2.1.33"/>
    </reaction>
</comment>
<dbReference type="InterPro" id="IPR004430">
    <property type="entry name" value="3-IsopropMal_deHydase_lsu"/>
</dbReference>
<evidence type="ECO:0000256" key="6">
    <source>
        <dbReference type="ARBA" id="ARBA00022605"/>
    </source>
</evidence>
<dbReference type="PRINTS" id="PR00415">
    <property type="entry name" value="ACONITASE"/>
</dbReference>
<dbReference type="HAMAP" id="MF_01026">
    <property type="entry name" value="LeuC_type1"/>
    <property type="match status" value="1"/>
</dbReference>
<keyword evidence="11 13" id="KW-0100">Branched-chain amino acid biosynthesis</keyword>
<keyword evidence="7 13" id="KW-0479">Metal-binding</keyword>
<dbReference type="Proteomes" id="UP001597041">
    <property type="component" value="Unassembled WGS sequence"/>
</dbReference>
<dbReference type="EC" id="4.2.1.33" evidence="13"/>
<evidence type="ECO:0000256" key="7">
    <source>
        <dbReference type="ARBA" id="ARBA00022723"/>
    </source>
</evidence>
<dbReference type="PANTHER" id="PTHR43822:SF9">
    <property type="entry name" value="3-ISOPROPYLMALATE DEHYDRATASE"/>
    <property type="match status" value="1"/>
</dbReference>
<dbReference type="InterPro" id="IPR050067">
    <property type="entry name" value="IPM_dehydratase_rel_enz"/>
</dbReference>
<keyword evidence="9 13" id="KW-0411">Iron-sulfur</keyword>
<dbReference type="RefSeq" id="WP_379591501.1">
    <property type="nucleotide sequence ID" value="NZ_JBHTKK010000007.1"/>
</dbReference>
<dbReference type="InterPro" id="IPR018136">
    <property type="entry name" value="Aconitase_4Fe-4S_BS"/>
</dbReference>
<feature type="domain" description="Aconitase/3-isopropylmalate dehydratase large subunit alpha/beta/alpha" evidence="14">
    <location>
        <begin position="9"/>
        <end position="455"/>
    </location>
</feature>
<evidence type="ECO:0000256" key="2">
    <source>
        <dbReference type="ARBA" id="ARBA00002695"/>
    </source>
</evidence>
<dbReference type="NCBIfam" id="TIGR00170">
    <property type="entry name" value="leuC"/>
    <property type="match status" value="1"/>
</dbReference>
<reference evidence="16" key="1">
    <citation type="journal article" date="2019" name="Int. J. Syst. Evol. Microbiol.">
        <title>The Global Catalogue of Microorganisms (GCM) 10K type strain sequencing project: providing services to taxonomists for standard genome sequencing and annotation.</title>
        <authorList>
            <consortium name="The Broad Institute Genomics Platform"/>
            <consortium name="The Broad Institute Genome Sequencing Center for Infectious Disease"/>
            <person name="Wu L."/>
            <person name="Ma J."/>
        </authorList>
    </citation>
    <scope>NUCLEOTIDE SEQUENCE [LARGE SCALE GENOMIC DNA]</scope>
    <source>
        <strain evidence="16">CCUG 56608</strain>
    </source>
</reference>
<evidence type="ECO:0000259" key="14">
    <source>
        <dbReference type="Pfam" id="PF00330"/>
    </source>
</evidence>
<sequence>MGKALTAFEKVWNKHVVKEEEGKPALIYIDQHLVHEVTSPQAFEGLRLNGRKVRRPDLTFATMDHNVPTINRENMKDEISKKQMEALKKNCADFGVKLADMYHPDQGIVHVIGPQLGLTQPGKTIVCGDSHTSTHGAFGAFAFGIGTSEVEHVLATQTIWQDKPKTLNVQVVGELGVGVTAKDLILAIIAKFGVRFGTGYVMEYTGEAIRNLTMEERMTVCNMSIEAGARAGLISPDETTVEFLRGREMVPEGEAFDALAEEWLALATDEGAEYDHTVTIYAEEIEPQVSWGTNPGMVVPVNGATPSITDAEYPDEVERALTYMDLEENQPITSIEVDHVFIGSCTNSRLGDLKKASKIVEGKKVKDGIKAMVVPGSFLVKQQAEEIGLDKIFKEAGFEWRNSGCSMCLGMNDDIVPAGGRCASTSNRNFEGRQGNGARTHLVSPEMAAAAAIEGHFVDVRHFVGVPS</sequence>
<dbReference type="PROSITE" id="PS01244">
    <property type="entry name" value="ACONITASE_2"/>
    <property type="match status" value="1"/>
</dbReference>
<feature type="binding site" evidence="13">
    <location>
        <position position="405"/>
    </location>
    <ligand>
        <name>[4Fe-4S] cluster</name>
        <dbReference type="ChEBI" id="CHEBI:49883"/>
    </ligand>
</feature>
<comment type="similarity">
    <text evidence="13">Belongs to the aconitase/IPM isomerase family. LeuC type 1 subfamily.</text>
</comment>
<evidence type="ECO:0000256" key="13">
    <source>
        <dbReference type="HAMAP-Rule" id="MF_01026"/>
    </source>
</evidence>
<gene>
    <name evidence="13 15" type="primary">leuC</name>
    <name evidence="15" type="ORF">ACFQ19_07715</name>
</gene>
<dbReference type="Gene3D" id="3.30.499.10">
    <property type="entry name" value="Aconitase, domain 3"/>
    <property type="match status" value="2"/>
</dbReference>
<dbReference type="InterPro" id="IPR015931">
    <property type="entry name" value="Acnase/IPM_dHydase_lsu_aba_1/3"/>
</dbReference>
<dbReference type="InterPro" id="IPR033941">
    <property type="entry name" value="IPMI_cat"/>
</dbReference>
<evidence type="ECO:0000256" key="4">
    <source>
        <dbReference type="ARBA" id="ARBA00022430"/>
    </source>
</evidence>
<keyword evidence="4 13" id="KW-0432">Leucine biosynthesis</keyword>
<evidence type="ECO:0000256" key="12">
    <source>
        <dbReference type="ARBA" id="ARBA00023501"/>
    </source>
</evidence>
<keyword evidence="6 13" id="KW-0028">Amino-acid biosynthesis</keyword>
<evidence type="ECO:0000256" key="3">
    <source>
        <dbReference type="ARBA" id="ARBA00004729"/>
    </source>
</evidence>
<keyword evidence="16" id="KW-1185">Reference proteome</keyword>
<dbReference type="NCBIfam" id="NF004016">
    <property type="entry name" value="PRK05478.1"/>
    <property type="match status" value="1"/>
</dbReference>
<organism evidence="15 16">
    <name type="scientific">Oceanobacillus locisalsi</name>
    <dbReference type="NCBI Taxonomy" id="546107"/>
    <lineage>
        <taxon>Bacteria</taxon>
        <taxon>Bacillati</taxon>
        <taxon>Bacillota</taxon>
        <taxon>Bacilli</taxon>
        <taxon>Bacillales</taxon>
        <taxon>Bacillaceae</taxon>
        <taxon>Oceanobacillus</taxon>
    </lineage>
</organism>
<dbReference type="CDD" id="cd01583">
    <property type="entry name" value="IPMI"/>
    <property type="match status" value="1"/>
</dbReference>
<comment type="function">
    <text evidence="2 13">Catalyzes the isomerization between 2-isopropylmalate and 3-isopropylmalate, via the formation of 2-isopropylmaleate.</text>
</comment>
<evidence type="ECO:0000256" key="1">
    <source>
        <dbReference type="ARBA" id="ARBA00000491"/>
    </source>
</evidence>
<comment type="subunit">
    <text evidence="13">Heterodimer of LeuC and LeuD.</text>
</comment>
<evidence type="ECO:0000256" key="11">
    <source>
        <dbReference type="ARBA" id="ARBA00023304"/>
    </source>
</evidence>
<feature type="binding site" evidence="13">
    <location>
        <position position="345"/>
    </location>
    <ligand>
        <name>[4Fe-4S] cluster</name>
        <dbReference type="ChEBI" id="CHEBI:49883"/>
    </ligand>
</feature>
<dbReference type="InterPro" id="IPR036008">
    <property type="entry name" value="Aconitase_4Fe-4S_dom"/>
</dbReference>
<dbReference type="GO" id="GO:0003861">
    <property type="term" value="F:3-isopropylmalate dehydratase activity"/>
    <property type="evidence" value="ECO:0007669"/>
    <property type="project" value="UniProtKB-EC"/>
</dbReference>
<keyword evidence="8 13" id="KW-0408">Iron</keyword>
<dbReference type="PANTHER" id="PTHR43822">
    <property type="entry name" value="HOMOACONITASE, MITOCHONDRIAL-RELATED"/>
    <property type="match status" value="1"/>
</dbReference>
<evidence type="ECO:0000256" key="10">
    <source>
        <dbReference type="ARBA" id="ARBA00023239"/>
    </source>
</evidence>
<dbReference type="Pfam" id="PF00330">
    <property type="entry name" value="Aconitase"/>
    <property type="match status" value="1"/>
</dbReference>
<evidence type="ECO:0000256" key="8">
    <source>
        <dbReference type="ARBA" id="ARBA00023004"/>
    </source>
</evidence>
<evidence type="ECO:0000256" key="9">
    <source>
        <dbReference type="ARBA" id="ARBA00023014"/>
    </source>
</evidence>
<keyword evidence="5 13" id="KW-0004">4Fe-4S</keyword>
<evidence type="ECO:0000313" key="16">
    <source>
        <dbReference type="Proteomes" id="UP001597041"/>
    </source>
</evidence>
<dbReference type="NCBIfam" id="NF009116">
    <property type="entry name" value="PRK12466.1"/>
    <property type="match status" value="1"/>
</dbReference>
<feature type="binding site" evidence="13">
    <location>
        <position position="408"/>
    </location>
    <ligand>
        <name>[4Fe-4S] cluster</name>
        <dbReference type="ChEBI" id="CHEBI:49883"/>
    </ligand>
</feature>
<comment type="caution">
    <text evidence="15">The sequence shown here is derived from an EMBL/GenBank/DDBJ whole genome shotgun (WGS) entry which is preliminary data.</text>
</comment>
<evidence type="ECO:0000256" key="5">
    <source>
        <dbReference type="ARBA" id="ARBA00022485"/>
    </source>
</evidence>
<protein>
    <recommendedName>
        <fullName evidence="13">3-isopropylmalate dehydratase large subunit</fullName>
        <ecNumber evidence="13">4.2.1.33</ecNumber>
    </recommendedName>
    <alternativeName>
        <fullName evidence="13">Alpha-IPM isomerase</fullName>
        <shortName evidence="13">IPMI</shortName>
    </alternativeName>
    <alternativeName>
        <fullName evidence="13">Isopropylmalate isomerase</fullName>
    </alternativeName>
</protein>
<accession>A0ABW3NHM0</accession>
<proteinExistence type="inferred from homology"/>
<dbReference type="EMBL" id="JBHTKK010000007">
    <property type="protein sequence ID" value="MFD1065910.1"/>
    <property type="molecule type" value="Genomic_DNA"/>
</dbReference>
<name>A0ABW3NHM0_9BACI</name>
<keyword evidence="10 13" id="KW-0456">Lyase</keyword>
<comment type="cofactor">
    <cofactor evidence="13">
        <name>[4Fe-4S] cluster</name>
        <dbReference type="ChEBI" id="CHEBI:49883"/>
    </cofactor>
    <text evidence="13">Binds 1 [4Fe-4S] cluster per subunit.</text>
</comment>
<dbReference type="InterPro" id="IPR001030">
    <property type="entry name" value="Acoase/IPM_deHydtase_lsu_aba"/>
</dbReference>
<comment type="pathway">
    <text evidence="3 13">Amino-acid biosynthesis; L-leucine biosynthesis; L-leucine from 3-methyl-2-oxobutanoate: step 2/4.</text>
</comment>
<evidence type="ECO:0000313" key="15">
    <source>
        <dbReference type="EMBL" id="MFD1065910.1"/>
    </source>
</evidence>
<dbReference type="SUPFAM" id="SSF53732">
    <property type="entry name" value="Aconitase iron-sulfur domain"/>
    <property type="match status" value="1"/>
</dbReference>